<evidence type="ECO:0000256" key="1">
    <source>
        <dbReference type="ARBA" id="ARBA00006594"/>
    </source>
</evidence>
<keyword evidence="9" id="KW-1185">Reference proteome</keyword>
<keyword evidence="3 8" id="KW-0489">Methyltransferase</keyword>
<evidence type="ECO:0000259" key="7">
    <source>
        <dbReference type="Pfam" id="PF07669"/>
    </source>
</evidence>
<dbReference type="PANTHER" id="PTHR33841">
    <property type="entry name" value="DNA METHYLTRANSFERASE YEEA-RELATED"/>
    <property type="match status" value="1"/>
</dbReference>
<dbReference type="SUPFAM" id="SSF53335">
    <property type="entry name" value="S-adenosyl-L-methionine-dependent methyltransferases"/>
    <property type="match status" value="1"/>
</dbReference>
<dbReference type="InterPro" id="IPR050953">
    <property type="entry name" value="N4_N6_ade-DNA_methylase"/>
</dbReference>
<dbReference type="Gene3D" id="3.40.50.150">
    <property type="entry name" value="Vaccinia Virus protein VP39"/>
    <property type="match status" value="1"/>
</dbReference>
<organism evidence="8 9">
    <name type="scientific">Rhizobium anhuiense</name>
    <dbReference type="NCBI Taxonomy" id="1184720"/>
    <lineage>
        <taxon>Bacteria</taxon>
        <taxon>Pseudomonadati</taxon>
        <taxon>Pseudomonadota</taxon>
        <taxon>Alphaproteobacteria</taxon>
        <taxon>Hyphomicrobiales</taxon>
        <taxon>Rhizobiaceae</taxon>
        <taxon>Rhizobium/Agrobacterium group</taxon>
        <taxon>Rhizobium</taxon>
    </lineage>
</organism>
<dbReference type="CDD" id="cd02440">
    <property type="entry name" value="AdoMet_MTases"/>
    <property type="match status" value="1"/>
</dbReference>
<dbReference type="GO" id="GO:0032259">
    <property type="term" value="P:methylation"/>
    <property type="evidence" value="ECO:0007669"/>
    <property type="project" value="UniProtKB-KW"/>
</dbReference>
<gene>
    <name evidence="8" type="ORF">CO662_21970</name>
</gene>
<accession>A0ABX4J3Z1</accession>
<comment type="caution">
    <text evidence="8">The sequence shown here is derived from an EMBL/GenBank/DDBJ whole genome shotgun (WGS) entry which is preliminary data.</text>
</comment>
<evidence type="ECO:0000313" key="8">
    <source>
        <dbReference type="EMBL" id="PDS49904.1"/>
    </source>
</evidence>
<dbReference type="InterPro" id="IPR011639">
    <property type="entry name" value="MethylTrfase_TaqI-like_dom"/>
</dbReference>
<dbReference type="InterPro" id="IPR029063">
    <property type="entry name" value="SAM-dependent_MTases_sf"/>
</dbReference>
<dbReference type="PRINTS" id="PR00507">
    <property type="entry name" value="N12N6MTFRASE"/>
</dbReference>
<evidence type="ECO:0000256" key="2">
    <source>
        <dbReference type="ARBA" id="ARBA00011900"/>
    </source>
</evidence>
<feature type="domain" description="Type II methyltransferase M.TaqI-like" evidence="7">
    <location>
        <begin position="185"/>
        <end position="277"/>
    </location>
</feature>
<protein>
    <recommendedName>
        <fullName evidence="2">site-specific DNA-methyltransferase (adenine-specific)</fullName>
        <ecNumber evidence="2">2.1.1.72</ecNumber>
    </recommendedName>
</protein>
<sequence length="536" mass="58736">MRDDDYGKLSILTLAKAASRRLVEAHAEADLGDVCLNVADSPLPVVKALAKRLAALSISERHYWIGTLYTLMLDPRQRRKQAAYFTPPYLAESLIDYAIAKGFDLGRHDVLDPAAGGAAFLSLIANRMRRIGLSEADIAYRLNGIEIDPVLARMSESLIEERLEGYAERQMVHVGDALQAVPLASYDLVIANPPYGRIPVGDAVGDHWEKVAHRGHINKYALFAELCFRLAKPNGLVALVIPSSFRSGPFYEKMRSFVLSQGQILALGSVSNRKDVFADVAQEVSVLVVRKGSAHRASRDVEFPVFGPSGKRQPAVKGKIATDPSASWWPPSRFDDAKAGATIADYGAIAKAGHFVWNREQDKMCSQYDPDARPLVWASNIRAGRKCVPATRQGDGVDFVKMDRSSTAVVTEHAIVLQRTTNNNQSRRLIAAVVDEAIVARWGGFVCENHTIVLRGHGKRRMALLAGLLNTKAVDDRYRAASATSNVSVNLLRQLDLPHPDLYRAALKETRDPERAAELAYARAAADAPMLEVLAG</sequence>
<keyword evidence="4" id="KW-0808">Transferase</keyword>
<comment type="catalytic activity">
    <reaction evidence="6">
        <text>a 2'-deoxyadenosine in DNA + S-adenosyl-L-methionine = an N(6)-methyl-2'-deoxyadenosine in DNA + S-adenosyl-L-homocysteine + H(+)</text>
        <dbReference type="Rhea" id="RHEA:15197"/>
        <dbReference type="Rhea" id="RHEA-COMP:12418"/>
        <dbReference type="Rhea" id="RHEA-COMP:12419"/>
        <dbReference type="ChEBI" id="CHEBI:15378"/>
        <dbReference type="ChEBI" id="CHEBI:57856"/>
        <dbReference type="ChEBI" id="CHEBI:59789"/>
        <dbReference type="ChEBI" id="CHEBI:90615"/>
        <dbReference type="ChEBI" id="CHEBI:90616"/>
        <dbReference type="EC" id="2.1.1.72"/>
    </reaction>
</comment>
<dbReference type="EC" id="2.1.1.72" evidence="2"/>
<evidence type="ECO:0000256" key="3">
    <source>
        <dbReference type="ARBA" id="ARBA00022603"/>
    </source>
</evidence>
<comment type="similarity">
    <text evidence="1">Belongs to the N(4)/N(6)-methyltransferase family.</text>
</comment>
<dbReference type="PROSITE" id="PS00092">
    <property type="entry name" value="N6_MTASE"/>
    <property type="match status" value="1"/>
</dbReference>
<keyword evidence="5" id="KW-0949">S-adenosyl-L-methionine</keyword>
<dbReference type="GO" id="GO:0008168">
    <property type="term" value="F:methyltransferase activity"/>
    <property type="evidence" value="ECO:0007669"/>
    <property type="project" value="UniProtKB-KW"/>
</dbReference>
<proteinExistence type="inferred from homology"/>
<dbReference type="Pfam" id="PF07669">
    <property type="entry name" value="Eco57I"/>
    <property type="match status" value="1"/>
</dbReference>
<evidence type="ECO:0000313" key="9">
    <source>
        <dbReference type="Proteomes" id="UP000219972"/>
    </source>
</evidence>
<evidence type="ECO:0000256" key="5">
    <source>
        <dbReference type="ARBA" id="ARBA00022691"/>
    </source>
</evidence>
<evidence type="ECO:0000256" key="4">
    <source>
        <dbReference type="ARBA" id="ARBA00022679"/>
    </source>
</evidence>
<dbReference type="InterPro" id="IPR002052">
    <property type="entry name" value="DNA_methylase_N6_adenine_CS"/>
</dbReference>
<dbReference type="Proteomes" id="UP000219972">
    <property type="component" value="Unassembled WGS sequence"/>
</dbReference>
<dbReference type="PANTHER" id="PTHR33841:SF5">
    <property type="entry name" value="DNA METHYLASE (MODIFICATION METHYLASE) (METHYLTRANSFERASE)-RELATED"/>
    <property type="match status" value="1"/>
</dbReference>
<evidence type="ECO:0000256" key="6">
    <source>
        <dbReference type="ARBA" id="ARBA00047942"/>
    </source>
</evidence>
<name>A0ABX4J3Z1_9HYPH</name>
<dbReference type="EMBL" id="NWSL01000014">
    <property type="protein sequence ID" value="PDS49904.1"/>
    <property type="molecule type" value="Genomic_DNA"/>
</dbReference>
<reference evidence="8 9" key="1">
    <citation type="submission" date="2017-09" db="EMBL/GenBank/DDBJ databases">
        <title>Comparative genomics of rhizobia isolated from Phaseolus vulgaris in China.</title>
        <authorList>
            <person name="Tong W."/>
        </authorList>
    </citation>
    <scope>NUCLEOTIDE SEQUENCE [LARGE SCALE GENOMIC DNA]</scope>
    <source>
        <strain evidence="8 9">Y27</strain>
    </source>
</reference>